<feature type="transmembrane region" description="Helical" evidence="6">
    <location>
        <begin position="219"/>
        <end position="243"/>
    </location>
</feature>
<evidence type="ECO:0000313" key="9">
    <source>
        <dbReference type="Proteomes" id="UP000029964"/>
    </source>
</evidence>
<comment type="similarity">
    <text evidence="5">Belongs to the SAT4 family.</text>
</comment>
<evidence type="ECO:0000256" key="3">
    <source>
        <dbReference type="ARBA" id="ARBA00022989"/>
    </source>
</evidence>
<dbReference type="InterPro" id="IPR049326">
    <property type="entry name" value="Rhodopsin_dom_fungi"/>
</dbReference>
<dbReference type="AlphaFoldDB" id="A0A086SWE6"/>
<feature type="transmembrane region" description="Helical" evidence="6">
    <location>
        <begin position="184"/>
        <end position="207"/>
    </location>
</feature>
<dbReference type="OrthoDB" id="5378633at2759"/>
<dbReference type="STRING" id="857340.A0A086SWE6"/>
<dbReference type="GO" id="GO:0016020">
    <property type="term" value="C:membrane"/>
    <property type="evidence" value="ECO:0007669"/>
    <property type="project" value="UniProtKB-SubCell"/>
</dbReference>
<organism evidence="8 9">
    <name type="scientific">Hapsidospora chrysogenum (strain ATCC 11550 / CBS 779.69 / DSM 880 / IAM 14645 / JCM 23072 / IMI 49137)</name>
    <name type="common">Acremonium chrysogenum</name>
    <dbReference type="NCBI Taxonomy" id="857340"/>
    <lineage>
        <taxon>Eukaryota</taxon>
        <taxon>Fungi</taxon>
        <taxon>Dikarya</taxon>
        <taxon>Ascomycota</taxon>
        <taxon>Pezizomycotina</taxon>
        <taxon>Sordariomycetes</taxon>
        <taxon>Hypocreomycetidae</taxon>
        <taxon>Hypocreales</taxon>
        <taxon>Bionectriaceae</taxon>
        <taxon>Hapsidospora</taxon>
    </lineage>
</organism>
<dbReference type="EMBL" id="JPKY01000129">
    <property type="protein sequence ID" value="KFH41428.1"/>
    <property type="molecule type" value="Genomic_DNA"/>
</dbReference>
<dbReference type="Pfam" id="PF20684">
    <property type="entry name" value="Fung_rhodopsin"/>
    <property type="match status" value="1"/>
</dbReference>
<comment type="caution">
    <text evidence="8">The sequence shown here is derived from an EMBL/GenBank/DDBJ whole genome shotgun (WGS) entry which is preliminary data.</text>
</comment>
<evidence type="ECO:0000259" key="7">
    <source>
        <dbReference type="Pfam" id="PF20684"/>
    </source>
</evidence>
<sequence>MVEPGMEPPEGMESNYDNPNREMYYICIASNAIAIPVTTVFVGLRIWARHRLSMKLETDDIACIVGYIGFMGYCAICLLTPVLRYGGGLHQWDVPAPLVTKYNQTVYATMVNYGPTVLATKAAILLFLVRVFAPYKSYVNGIYGFLGLMTVYYVVMLILKCMICRPISMFWGATTEGQCFNQRLLILIDNVISLISDVVVLLLPCPLTKQLQVGRMAQVKIAAVFGIGGIACIFSLVRLVFIINDGQSVDQTYTFVKINLTGIAEVGIGIVCACLPLMPALWKSIFHKEKPDYSSNANSHFEMMGSKNSRTATQRRDTVAYEIENESDERNLIPGGPYVTTNIHGGDESPPREGGFGNSQIVRTVEVHQYRE</sequence>
<dbReference type="Proteomes" id="UP000029964">
    <property type="component" value="Unassembled WGS sequence"/>
</dbReference>
<keyword evidence="2 6" id="KW-0812">Transmembrane</keyword>
<reference evidence="9" key="1">
    <citation type="journal article" date="2014" name="Genome Announc.">
        <title>Genome sequence and annotation of Acremonium chrysogenum, producer of the beta-lactam antibiotic cephalosporin C.</title>
        <authorList>
            <person name="Terfehr D."/>
            <person name="Dahlmann T.A."/>
            <person name="Specht T."/>
            <person name="Zadra I."/>
            <person name="Kuernsteiner H."/>
            <person name="Kueck U."/>
        </authorList>
    </citation>
    <scope>NUCLEOTIDE SEQUENCE [LARGE SCALE GENOMIC DNA]</scope>
    <source>
        <strain evidence="9">ATCC 11550 / CBS 779.69 / DSM 880 / IAM 14645 / JCM 23072 / IMI 49137</strain>
    </source>
</reference>
<feature type="transmembrane region" description="Helical" evidence="6">
    <location>
        <begin position="263"/>
        <end position="282"/>
    </location>
</feature>
<feature type="transmembrane region" description="Helical" evidence="6">
    <location>
        <begin position="145"/>
        <end position="172"/>
    </location>
</feature>
<evidence type="ECO:0000256" key="6">
    <source>
        <dbReference type="SAM" id="Phobius"/>
    </source>
</evidence>
<keyword evidence="4 6" id="KW-0472">Membrane</keyword>
<evidence type="ECO:0000256" key="5">
    <source>
        <dbReference type="ARBA" id="ARBA00038359"/>
    </source>
</evidence>
<feature type="transmembrane region" description="Helical" evidence="6">
    <location>
        <begin position="23"/>
        <end position="48"/>
    </location>
</feature>
<comment type="subcellular location">
    <subcellularLocation>
        <location evidence="1">Membrane</location>
        <topology evidence="1">Multi-pass membrane protein</topology>
    </subcellularLocation>
</comment>
<dbReference type="InterPro" id="IPR052337">
    <property type="entry name" value="SAT4-like"/>
</dbReference>
<dbReference type="PANTHER" id="PTHR33048:SF108">
    <property type="entry name" value="INTEGRAL MEMBRANE PROTEIN"/>
    <property type="match status" value="1"/>
</dbReference>
<evidence type="ECO:0000256" key="2">
    <source>
        <dbReference type="ARBA" id="ARBA00022692"/>
    </source>
</evidence>
<evidence type="ECO:0000256" key="4">
    <source>
        <dbReference type="ARBA" id="ARBA00023136"/>
    </source>
</evidence>
<evidence type="ECO:0000313" key="8">
    <source>
        <dbReference type="EMBL" id="KFH41428.1"/>
    </source>
</evidence>
<feature type="domain" description="Rhodopsin" evidence="7">
    <location>
        <begin position="44"/>
        <end position="282"/>
    </location>
</feature>
<keyword evidence="3 6" id="KW-1133">Transmembrane helix</keyword>
<accession>A0A086SWE6</accession>
<feature type="transmembrane region" description="Helical" evidence="6">
    <location>
        <begin position="60"/>
        <end position="83"/>
    </location>
</feature>
<protein>
    <recommendedName>
        <fullName evidence="7">Rhodopsin domain-containing protein</fullName>
    </recommendedName>
</protein>
<keyword evidence="9" id="KW-1185">Reference proteome</keyword>
<evidence type="ECO:0000256" key="1">
    <source>
        <dbReference type="ARBA" id="ARBA00004141"/>
    </source>
</evidence>
<gene>
    <name evidence="8" type="ORF">ACRE_078460</name>
</gene>
<proteinExistence type="inferred from homology"/>
<name>A0A086SWE6_HAPC1</name>
<dbReference type="PANTHER" id="PTHR33048">
    <property type="entry name" value="PTH11-LIKE INTEGRAL MEMBRANE PROTEIN (AFU_ORTHOLOGUE AFUA_5G11245)"/>
    <property type="match status" value="1"/>
</dbReference>
<feature type="transmembrane region" description="Helical" evidence="6">
    <location>
        <begin position="113"/>
        <end position="133"/>
    </location>
</feature>
<dbReference type="HOGENOM" id="CLU_028200_12_3_1"/>